<gene>
    <name evidence="1" type="primary">Ngrn</name>
    <name evidence="1" type="ORF">G6Z78_0003334</name>
</gene>
<dbReference type="InterPro" id="IPR010487">
    <property type="entry name" value="NGRN/Rrg9"/>
</dbReference>
<evidence type="ECO:0000313" key="1">
    <source>
        <dbReference type="EMBL" id="KAG5326441.1"/>
    </source>
</evidence>
<dbReference type="Pfam" id="PF06413">
    <property type="entry name" value="Neugrin"/>
    <property type="match status" value="1"/>
</dbReference>
<keyword evidence="2" id="KW-1185">Reference proteome</keyword>
<proteinExistence type="predicted"/>
<dbReference type="GO" id="GO:0005634">
    <property type="term" value="C:nucleus"/>
    <property type="evidence" value="ECO:0007669"/>
    <property type="project" value="TreeGrafter"/>
</dbReference>
<name>A0A836F4Z7_9HYME</name>
<dbReference type="PANTHER" id="PTHR13475">
    <property type="entry name" value="NEUGRIN"/>
    <property type="match status" value="1"/>
</dbReference>
<reference evidence="1" key="1">
    <citation type="submission" date="2020-02" db="EMBL/GenBank/DDBJ databases">
        <title>Relaxed selection underlies rapid genomic changes in the transitions from sociality to social parasitism in ants.</title>
        <authorList>
            <person name="Bi X."/>
        </authorList>
    </citation>
    <scope>NUCLEOTIDE SEQUENCE</scope>
    <source>
        <strain evidence="1">BGI-DK2014c</strain>
        <tissue evidence="1">Whole body</tissue>
    </source>
</reference>
<feature type="non-terminal residue" evidence="1">
    <location>
        <position position="1"/>
    </location>
</feature>
<feature type="non-terminal residue" evidence="1">
    <location>
        <position position="449"/>
    </location>
</feature>
<sequence length="449" mass="52575">MMTEISAMTMVLRRMFSKKATFESATRIKPLAGIHKKMKFIEKDESVDHFDPEDISEFEADFMNVGISRKMYEREMQSKKERLKQQIVIQKYFKEKEPRFLTFAEKELIHKLHNFNPEEWTIEKLSESFPALPETIRKILRSKWSPKSVEKVVEYDNVVKQNWKKFRKGEFPLNPILSEHLTKFKDREIISTDRELLAKQFVSTLEFKKPKSQLFSSIVQTYLDEKQEDMKLLPQEHNSNKLTDKSNHCENQNLLTASTTTDSIAVIKNTETYRLNKELSSTSRIDSQNYDVPFNKKREKLLTFDEFVKAKLEDINKESPEEGITLLNAYREQVDASQEVQSTEVATASDNAEIYPKKDAPLKIVRQSDKDVSIAFKDKNRSFNIIEADDNLLNTSIIARNKKVDVELNYAKPIKIAKHLYKPGMTYRISDCYYDDDGEFLYRVPSVHN</sequence>
<evidence type="ECO:0000313" key="2">
    <source>
        <dbReference type="Proteomes" id="UP000668214"/>
    </source>
</evidence>
<accession>A0A836F4Z7</accession>
<organism evidence="1 2">
    <name type="scientific">Pseudoatta argentina</name>
    <dbReference type="NCBI Taxonomy" id="621737"/>
    <lineage>
        <taxon>Eukaryota</taxon>
        <taxon>Metazoa</taxon>
        <taxon>Ecdysozoa</taxon>
        <taxon>Arthropoda</taxon>
        <taxon>Hexapoda</taxon>
        <taxon>Insecta</taxon>
        <taxon>Pterygota</taxon>
        <taxon>Neoptera</taxon>
        <taxon>Endopterygota</taxon>
        <taxon>Hymenoptera</taxon>
        <taxon>Apocrita</taxon>
        <taxon>Aculeata</taxon>
        <taxon>Formicoidea</taxon>
        <taxon>Formicidae</taxon>
        <taxon>Myrmicinae</taxon>
        <taxon>Pseudoatta</taxon>
    </lineage>
</organism>
<protein>
    <submittedName>
        <fullName evidence="1">NGRN protein</fullName>
    </submittedName>
</protein>
<dbReference type="AlphaFoldDB" id="A0A836F4Z7"/>
<comment type="caution">
    <text evidence="1">The sequence shown here is derived from an EMBL/GenBank/DDBJ whole genome shotgun (WGS) entry which is preliminary data.</text>
</comment>
<dbReference type="EMBL" id="JAANIA010000186">
    <property type="protein sequence ID" value="KAG5326441.1"/>
    <property type="molecule type" value="Genomic_DNA"/>
</dbReference>
<dbReference type="PANTHER" id="PTHR13475:SF3">
    <property type="entry name" value="NEUGRIN"/>
    <property type="match status" value="1"/>
</dbReference>
<dbReference type="Proteomes" id="UP000668214">
    <property type="component" value="Unassembled WGS sequence"/>
</dbReference>